<dbReference type="AlphaFoldDB" id="R9CCY6"/>
<sequence length="127" mass="14573">MEKKYSYGRGSFKTIEAGNELSWMIGNGIGGYANSTVAGGSAIMHHGYLIAALNPPVNRFLILTKTQEEVDINGRRYDLSSQQYINTSKNGHEYLEKFIFDSIPEYHYRVEDVKIKKVYQWIMDIIQ</sequence>
<dbReference type="Pfam" id="PF12439">
    <property type="entry name" value="GDE_N"/>
    <property type="match status" value="1"/>
</dbReference>
<dbReference type="PATRIC" id="fig|1202534.3.peg.1178"/>
<reference evidence="2 3" key="1">
    <citation type="submission" date="2013-03" db="EMBL/GenBank/DDBJ databases">
        <title>Whole genome shotgun sequencing of Clostridium sartagoforme AAU1.</title>
        <authorList>
            <person name="Joshi C.G."/>
            <person name="Duggirala S.M."/>
            <person name="Nathani N.M."/>
            <person name="Bhatt V.D."/>
            <person name="Patel A.K."/>
            <person name="Pandya P.R."/>
            <person name="KaPatel J.A."/>
        </authorList>
    </citation>
    <scope>NUCLEOTIDE SEQUENCE [LARGE SCALE GENOMIC DNA]</scope>
    <source>
        <strain evidence="2 3">AAU1</strain>
    </source>
</reference>
<evidence type="ECO:0000313" key="2">
    <source>
        <dbReference type="EMBL" id="EOR27162.1"/>
    </source>
</evidence>
<dbReference type="InterPro" id="IPR024742">
    <property type="entry name" value="Glycogen_debranch_N"/>
</dbReference>
<feature type="domain" description="Glycogen debranching enzyme bacterial and archaeal type N-terminal" evidence="1">
    <location>
        <begin position="23"/>
        <end position="117"/>
    </location>
</feature>
<accession>R9CCY6</accession>
<protein>
    <submittedName>
        <fullName evidence="2">Glycogen debranching enzyme, putative</fullName>
    </submittedName>
</protein>
<evidence type="ECO:0000259" key="1">
    <source>
        <dbReference type="Pfam" id="PF12439"/>
    </source>
</evidence>
<keyword evidence="3" id="KW-1185">Reference proteome</keyword>
<organism evidence="2 3">
    <name type="scientific">Clostridium sartagoforme AAU1</name>
    <dbReference type="NCBI Taxonomy" id="1202534"/>
    <lineage>
        <taxon>Bacteria</taxon>
        <taxon>Bacillati</taxon>
        <taxon>Bacillota</taxon>
        <taxon>Clostridia</taxon>
        <taxon>Eubacteriales</taxon>
        <taxon>Clostridiaceae</taxon>
        <taxon>Clostridium</taxon>
    </lineage>
</organism>
<gene>
    <name evidence="2" type="ORF">A500_05861</name>
</gene>
<evidence type="ECO:0000313" key="3">
    <source>
        <dbReference type="Proteomes" id="UP000013988"/>
    </source>
</evidence>
<comment type="caution">
    <text evidence="2">The sequence shown here is derived from an EMBL/GenBank/DDBJ whole genome shotgun (WGS) entry which is preliminary data.</text>
</comment>
<proteinExistence type="predicted"/>
<dbReference type="Proteomes" id="UP000013988">
    <property type="component" value="Unassembled WGS sequence"/>
</dbReference>
<name>R9CCY6_9CLOT</name>
<dbReference type="EMBL" id="ASRV01000068">
    <property type="protein sequence ID" value="EOR27162.1"/>
    <property type="molecule type" value="Genomic_DNA"/>
</dbReference>